<dbReference type="AlphaFoldDB" id="A0A4R7ZQY3"/>
<dbReference type="Proteomes" id="UP000294743">
    <property type="component" value="Unassembled WGS sequence"/>
</dbReference>
<dbReference type="PANTHER" id="PTHR43229">
    <property type="entry name" value="NODULATION PROTEIN J"/>
    <property type="match status" value="1"/>
</dbReference>
<keyword evidence="2 5" id="KW-0812">Transmembrane</keyword>
<feature type="transmembrane region" description="Helical" evidence="5">
    <location>
        <begin position="137"/>
        <end position="155"/>
    </location>
</feature>
<evidence type="ECO:0000256" key="4">
    <source>
        <dbReference type="ARBA" id="ARBA00023136"/>
    </source>
</evidence>
<sequence length="259" mass="29133">MKRICKITWLSFKSNYSYLDIETFLLIKIISPVMQMLFFTLLATYTGGIQRLPITVVGNAMLICTFGTFGDLGIMYIRDRYQGVLRLIVASTKHPLSIFLEKGICYVFEAVLTALFGLVVGQLLFQVQIIEYPLMEILLCIFVSMIACVALGYVLSSICLVVSDINMLLNVISMSMLFLCGANIDVAKLPTVLQYVAYALPVTRGLQAIDLLVQGAQFQMIVPLLIQEFVYTCMLFLIGIILYQYFMRKAQVDATLDIM</sequence>
<evidence type="ECO:0000313" key="7">
    <source>
        <dbReference type="EMBL" id="TDW20367.1"/>
    </source>
</evidence>
<dbReference type="Pfam" id="PF01061">
    <property type="entry name" value="ABC2_membrane"/>
    <property type="match status" value="1"/>
</dbReference>
<evidence type="ECO:0000256" key="5">
    <source>
        <dbReference type="SAM" id="Phobius"/>
    </source>
</evidence>
<evidence type="ECO:0000313" key="8">
    <source>
        <dbReference type="Proteomes" id="UP000294743"/>
    </source>
</evidence>
<dbReference type="EMBL" id="SODD01000013">
    <property type="protein sequence ID" value="TDW20367.1"/>
    <property type="molecule type" value="Genomic_DNA"/>
</dbReference>
<dbReference type="GO" id="GO:0140359">
    <property type="term" value="F:ABC-type transporter activity"/>
    <property type="evidence" value="ECO:0007669"/>
    <property type="project" value="InterPro"/>
</dbReference>
<dbReference type="OrthoDB" id="1414986at2"/>
<accession>A0A4R7ZQY3</accession>
<gene>
    <name evidence="7" type="ORF">EDD63_11348</name>
</gene>
<feature type="transmembrane region" description="Helical" evidence="5">
    <location>
        <begin position="57"/>
        <end position="77"/>
    </location>
</feature>
<dbReference type="InterPro" id="IPR013525">
    <property type="entry name" value="ABC2_TM"/>
</dbReference>
<organism evidence="7 8">
    <name type="scientific">Breznakia blatticola</name>
    <dbReference type="NCBI Taxonomy" id="1754012"/>
    <lineage>
        <taxon>Bacteria</taxon>
        <taxon>Bacillati</taxon>
        <taxon>Bacillota</taxon>
        <taxon>Erysipelotrichia</taxon>
        <taxon>Erysipelotrichales</taxon>
        <taxon>Erysipelotrichaceae</taxon>
        <taxon>Breznakia</taxon>
    </lineage>
</organism>
<evidence type="ECO:0000259" key="6">
    <source>
        <dbReference type="Pfam" id="PF01061"/>
    </source>
</evidence>
<keyword evidence="8" id="KW-1185">Reference proteome</keyword>
<proteinExistence type="predicted"/>
<reference evidence="7 8" key="1">
    <citation type="submission" date="2019-03" db="EMBL/GenBank/DDBJ databases">
        <title>Genomic Encyclopedia of Type Strains, Phase IV (KMG-IV): sequencing the most valuable type-strain genomes for metagenomic binning, comparative biology and taxonomic classification.</title>
        <authorList>
            <person name="Goeker M."/>
        </authorList>
    </citation>
    <scope>NUCLEOTIDE SEQUENCE [LARGE SCALE GENOMIC DNA]</scope>
    <source>
        <strain evidence="7 8">DSM 28867</strain>
    </source>
</reference>
<protein>
    <submittedName>
        <fullName evidence="7">ABC-type multidrug transport system permease subunit</fullName>
    </submittedName>
</protein>
<name>A0A4R7ZQY3_9FIRM</name>
<comment type="subcellular location">
    <subcellularLocation>
        <location evidence="1">Membrane</location>
        <topology evidence="1">Multi-pass membrane protein</topology>
    </subcellularLocation>
</comment>
<dbReference type="PANTHER" id="PTHR43229:SF6">
    <property type="entry name" value="ABC-TYPE MULTIDRUG TRANSPORT SYSTEM, PERMEASE COMPONENT"/>
    <property type="match status" value="1"/>
</dbReference>
<keyword evidence="3 5" id="KW-1133">Transmembrane helix</keyword>
<dbReference type="InterPro" id="IPR000412">
    <property type="entry name" value="ABC_2_transport"/>
</dbReference>
<feature type="transmembrane region" description="Helical" evidence="5">
    <location>
        <begin position="167"/>
        <end position="184"/>
    </location>
</feature>
<feature type="transmembrane region" description="Helical" evidence="5">
    <location>
        <begin position="21"/>
        <end position="45"/>
    </location>
</feature>
<evidence type="ECO:0000256" key="2">
    <source>
        <dbReference type="ARBA" id="ARBA00022692"/>
    </source>
</evidence>
<dbReference type="PRINTS" id="PR00164">
    <property type="entry name" value="ABC2TRNSPORT"/>
</dbReference>
<feature type="transmembrane region" description="Helical" evidence="5">
    <location>
        <begin position="103"/>
        <end position="125"/>
    </location>
</feature>
<feature type="transmembrane region" description="Helical" evidence="5">
    <location>
        <begin position="229"/>
        <end position="246"/>
    </location>
</feature>
<dbReference type="InterPro" id="IPR051784">
    <property type="entry name" value="Nod_factor_ABC_transporter"/>
</dbReference>
<comment type="caution">
    <text evidence="7">The sequence shown here is derived from an EMBL/GenBank/DDBJ whole genome shotgun (WGS) entry which is preliminary data.</text>
</comment>
<keyword evidence="4 5" id="KW-0472">Membrane</keyword>
<dbReference type="GO" id="GO:0043190">
    <property type="term" value="C:ATP-binding cassette (ABC) transporter complex"/>
    <property type="evidence" value="ECO:0007669"/>
    <property type="project" value="InterPro"/>
</dbReference>
<feature type="domain" description="ABC-2 type transporter transmembrane" evidence="6">
    <location>
        <begin position="11"/>
        <end position="209"/>
    </location>
</feature>
<dbReference type="RefSeq" id="WP_134169248.1">
    <property type="nucleotide sequence ID" value="NZ_SODD01000013.1"/>
</dbReference>
<evidence type="ECO:0000256" key="3">
    <source>
        <dbReference type="ARBA" id="ARBA00022989"/>
    </source>
</evidence>
<evidence type="ECO:0000256" key="1">
    <source>
        <dbReference type="ARBA" id="ARBA00004141"/>
    </source>
</evidence>